<keyword evidence="5" id="KW-1185">Reference proteome</keyword>
<dbReference type="Gene3D" id="3.40.50.1700">
    <property type="entry name" value="Glycoside hydrolase family 3 C-terminal domain"/>
    <property type="match status" value="1"/>
</dbReference>
<dbReference type="PANTHER" id="PTHR42715:SF10">
    <property type="entry name" value="BETA-GLUCOSIDASE"/>
    <property type="match status" value="1"/>
</dbReference>
<dbReference type="InterPro" id="IPR050288">
    <property type="entry name" value="Cellulose_deg_GH3"/>
</dbReference>
<keyword evidence="2" id="KW-0378">Hydrolase</keyword>
<comment type="similarity">
    <text evidence="1">Belongs to the glycosyl hydrolase 3 family.</text>
</comment>
<dbReference type="Gene3D" id="2.60.40.10">
    <property type="entry name" value="Immunoglobulins"/>
    <property type="match status" value="1"/>
</dbReference>
<evidence type="ECO:0000259" key="3">
    <source>
        <dbReference type="SMART" id="SM01217"/>
    </source>
</evidence>
<proteinExistence type="inferred from homology"/>
<dbReference type="InterPro" id="IPR002772">
    <property type="entry name" value="Glyco_hydro_3_C"/>
</dbReference>
<evidence type="ECO:0000256" key="2">
    <source>
        <dbReference type="ARBA" id="ARBA00022801"/>
    </source>
</evidence>
<name>A0A2R5EZ08_9BACL</name>
<reference evidence="4 5" key="1">
    <citation type="submission" date="2017-08" db="EMBL/GenBank/DDBJ databases">
        <title>Substantial Increase in Enzyme Production by Combined Drug-Resistance Mutations in Paenibacillus agaridevorans.</title>
        <authorList>
            <person name="Tanaka Y."/>
            <person name="Funane K."/>
            <person name="Hosaka T."/>
            <person name="Shiwa Y."/>
            <person name="Fujita N."/>
            <person name="Miyazaki T."/>
            <person name="Yoshikawa H."/>
            <person name="Murakami K."/>
            <person name="Kasahara K."/>
            <person name="Inaoka T."/>
            <person name="Hiraga Y."/>
            <person name="Ochi K."/>
        </authorList>
    </citation>
    <scope>NUCLEOTIDE SEQUENCE [LARGE SCALE GENOMIC DNA]</scope>
    <source>
        <strain evidence="4 5">T-3040</strain>
    </source>
</reference>
<dbReference type="InterPro" id="IPR036881">
    <property type="entry name" value="Glyco_hydro_3_C_sf"/>
</dbReference>
<feature type="domain" description="Fibronectin type III-like" evidence="3">
    <location>
        <begin position="139"/>
        <end position="208"/>
    </location>
</feature>
<dbReference type="SUPFAM" id="SSF52279">
    <property type="entry name" value="Beta-D-glucan exohydrolase, C-terminal domain"/>
    <property type="match status" value="1"/>
</dbReference>
<dbReference type="GO" id="GO:0005975">
    <property type="term" value="P:carbohydrate metabolic process"/>
    <property type="evidence" value="ECO:0007669"/>
    <property type="project" value="InterPro"/>
</dbReference>
<dbReference type="PANTHER" id="PTHR42715">
    <property type="entry name" value="BETA-GLUCOSIDASE"/>
    <property type="match status" value="1"/>
</dbReference>
<dbReference type="AlphaFoldDB" id="A0A2R5EZ08"/>
<accession>A0A2R5EZ08</accession>
<dbReference type="GO" id="GO:0008422">
    <property type="term" value="F:beta-glucosidase activity"/>
    <property type="evidence" value="ECO:0007669"/>
    <property type="project" value="UniProtKB-ARBA"/>
</dbReference>
<organism evidence="4 5">
    <name type="scientific">Paenibacillus agaridevorans</name>
    <dbReference type="NCBI Taxonomy" id="171404"/>
    <lineage>
        <taxon>Bacteria</taxon>
        <taxon>Bacillati</taxon>
        <taxon>Bacillota</taxon>
        <taxon>Bacilli</taxon>
        <taxon>Bacillales</taxon>
        <taxon>Paenibacillaceae</taxon>
        <taxon>Paenibacillus</taxon>
    </lineage>
</organism>
<dbReference type="SMART" id="SM01217">
    <property type="entry name" value="Fn3_like"/>
    <property type="match status" value="1"/>
</dbReference>
<dbReference type="InterPro" id="IPR013783">
    <property type="entry name" value="Ig-like_fold"/>
</dbReference>
<dbReference type="FunFam" id="2.60.40.10:FF:000495">
    <property type="entry name" value="Periplasmic beta-glucosidase"/>
    <property type="match status" value="1"/>
</dbReference>
<dbReference type="EMBL" id="BDQX01000394">
    <property type="protein sequence ID" value="GBG11355.1"/>
    <property type="molecule type" value="Genomic_DNA"/>
</dbReference>
<protein>
    <submittedName>
        <fullName evidence="4">Putative beta-glucosidase</fullName>
    </submittedName>
</protein>
<dbReference type="Proteomes" id="UP000245202">
    <property type="component" value="Unassembled WGS sequence"/>
</dbReference>
<evidence type="ECO:0000313" key="5">
    <source>
        <dbReference type="Proteomes" id="UP000245202"/>
    </source>
</evidence>
<evidence type="ECO:0000256" key="1">
    <source>
        <dbReference type="ARBA" id="ARBA00005336"/>
    </source>
</evidence>
<dbReference type="Pfam" id="PF01915">
    <property type="entry name" value="Glyco_hydro_3_C"/>
    <property type="match status" value="1"/>
</dbReference>
<dbReference type="InterPro" id="IPR026891">
    <property type="entry name" value="Fn3-like"/>
</dbReference>
<evidence type="ECO:0000313" key="4">
    <source>
        <dbReference type="EMBL" id="GBG11355.1"/>
    </source>
</evidence>
<comment type="caution">
    <text evidence="4">The sequence shown here is derived from an EMBL/GenBank/DDBJ whole genome shotgun (WGS) entry which is preliminary data.</text>
</comment>
<gene>
    <name evidence="4" type="ORF">PAT3040_06157</name>
</gene>
<sequence>MLFNGRPLDLRDVLNETDAVLEAWYPGTNGGAAVAELLYGIAAPSGRLTMSFPHSAGQIPVYYNVFNTGRPQDPNGERVRYVSQYLDVPNEPLLPFGYGLGYTDIRYGEASLSSGTLNADCKLTLTVAVTNSGEFAAEETVQLYVRDMAGETVRPLRELKGFEKVRLEAGETKMVTFEITEEMLRYHHSDLQYNSDPGRFLAMVGPNSRDVRELAFELR</sequence>
<dbReference type="Pfam" id="PF14310">
    <property type="entry name" value="Fn3-like"/>
    <property type="match status" value="1"/>
</dbReference>